<feature type="transmembrane region" description="Helical" evidence="5">
    <location>
        <begin position="360"/>
        <end position="379"/>
    </location>
</feature>
<accession>A0A9P4MI91</accession>
<feature type="transmembrane region" description="Helical" evidence="5">
    <location>
        <begin position="332"/>
        <end position="353"/>
    </location>
</feature>
<feature type="transmembrane region" description="Helical" evidence="5">
    <location>
        <begin position="471"/>
        <end position="490"/>
    </location>
</feature>
<evidence type="ECO:0000313" key="8">
    <source>
        <dbReference type="Proteomes" id="UP000799439"/>
    </source>
</evidence>
<dbReference type="AlphaFoldDB" id="A0A9P4MI91"/>
<feature type="domain" description="Major facilitator superfamily (MFS) profile" evidence="6">
    <location>
        <begin position="27"/>
        <end position="495"/>
    </location>
</feature>
<feature type="transmembrane region" description="Helical" evidence="5">
    <location>
        <begin position="62"/>
        <end position="81"/>
    </location>
</feature>
<evidence type="ECO:0000259" key="6">
    <source>
        <dbReference type="PROSITE" id="PS50850"/>
    </source>
</evidence>
<dbReference type="PROSITE" id="PS50850">
    <property type="entry name" value="MFS"/>
    <property type="match status" value="1"/>
</dbReference>
<feature type="transmembrane region" description="Helical" evidence="5">
    <location>
        <begin position="118"/>
        <end position="138"/>
    </location>
</feature>
<keyword evidence="2 5" id="KW-0812">Transmembrane</keyword>
<evidence type="ECO:0000256" key="4">
    <source>
        <dbReference type="ARBA" id="ARBA00023136"/>
    </source>
</evidence>
<dbReference type="InterPro" id="IPR020846">
    <property type="entry name" value="MFS_dom"/>
</dbReference>
<gene>
    <name evidence="7" type="ORF">K461DRAFT_232871</name>
</gene>
<feature type="transmembrane region" description="Helical" evidence="5">
    <location>
        <begin position="25"/>
        <end position="50"/>
    </location>
</feature>
<evidence type="ECO:0000313" key="7">
    <source>
        <dbReference type="EMBL" id="KAF2148616.1"/>
    </source>
</evidence>
<dbReference type="PANTHER" id="PTHR42718">
    <property type="entry name" value="MAJOR FACILITATOR SUPERFAMILY MULTIDRUG TRANSPORTER MFSC"/>
    <property type="match status" value="1"/>
</dbReference>
<feature type="transmembrane region" description="Helical" evidence="5">
    <location>
        <begin position="150"/>
        <end position="172"/>
    </location>
</feature>
<feature type="transmembrane region" description="Helical" evidence="5">
    <location>
        <begin position="220"/>
        <end position="241"/>
    </location>
</feature>
<organism evidence="7 8">
    <name type="scientific">Myriangium duriaei CBS 260.36</name>
    <dbReference type="NCBI Taxonomy" id="1168546"/>
    <lineage>
        <taxon>Eukaryota</taxon>
        <taxon>Fungi</taxon>
        <taxon>Dikarya</taxon>
        <taxon>Ascomycota</taxon>
        <taxon>Pezizomycotina</taxon>
        <taxon>Dothideomycetes</taxon>
        <taxon>Dothideomycetidae</taxon>
        <taxon>Myriangiales</taxon>
        <taxon>Myriangiaceae</taxon>
        <taxon>Myriangium</taxon>
    </lineage>
</organism>
<keyword evidence="3 5" id="KW-1133">Transmembrane helix</keyword>
<evidence type="ECO:0000256" key="5">
    <source>
        <dbReference type="SAM" id="Phobius"/>
    </source>
</evidence>
<feature type="transmembrane region" description="Helical" evidence="5">
    <location>
        <begin position="184"/>
        <end position="208"/>
    </location>
</feature>
<dbReference type="InterPro" id="IPR011701">
    <property type="entry name" value="MFS"/>
</dbReference>
<reference evidence="7" key="1">
    <citation type="journal article" date="2020" name="Stud. Mycol.">
        <title>101 Dothideomycetes genomes: a test case for predicting lifestyles and emergence of pathogens.</title>
        <authorList>
            <person name="Haridas S."/>
            <person name="Albert R."/>
            <person name="Binder M."/>
            <person name="Bloem J."/>
            <person name="Labutti K."/>
            <person name="Salamov A."/>
            <person name="Andreopoulos B."/>
            <person name="Baker S."/>
            <person name="Barry K."/>
            <person name="Bills G."/>
            <person name="Bluhm B."/>
            <person name="Cannon C."/>
            <person name="Castanera R."/>
            <person name="Culley D."/>
            <person name="Daum C."/>
            <person name="Ezra D."/>
            <person name="Gonzalez J."/>
            <person name="Henrissat B."/>
            <person name="Kuo A."/>
            <person name="Liang C."/>
            <person name="Lipzen A."/>
            <person name="Lutzoni F."/>
            <person name="Magnuson J."/>
            <person name="Mondo S."/>
            <person name="Nolan M."/>
            <person name="Ohm R."/>
            <person name="Pangilinan J."/>
            <person name="Park H.-J."/>
            <person name="Ramirez L."/>
            <person name="Alfaro M."/>
            <person name="Sun H."/>
            <person name="Tritt A."/>
            <person name="Yoshinaga Y."/>
            <person name="Zwiers L.-H."/>
            <person name="Turgeon B."/>
            <person name="Goodwin S."/>
            <person name="Spatafora J."/>
            <person name="Crous P."/>
            <person name="Grigoriev I."/>
        </authorList>
    </citation>
    <scope>NUCLEOTIDE SEQUENCE</scope>
    <source>
        <strain evidence="7">CBS 260.36</strain>
    </source>
</reference>
<proteinExistence type="predicted"/>
<evidence type="ECO:0000256" key="2">
    <source>
        <dbReference type="ARBA" id="ARBA00022692"/>
    </source>
</evidence>
<dbReference type="EMBL" id="ML996093">
    <property type="protein sequence ID" value="KAF2148616.1"/>
    <property type="molecule type" value="Genomic_DNA"/>
</dbReference>
<feature type="transmembrane region" description="Helical" evidence="5">
    <location>
        <begin position="294"/>
        <end position="320"/>
    </location>
</feature>
<dbReference type="Gene3D" id="1.20.1720.10">
    <property type="entry name" value="Multidrug resistance protein D"/>
    <property type="match status" value="1"/>
</dbReference>
<dbReference type="Proteomes" id="UP000799439">
    <property type="component" value="Unassembled WGS sequence"/>
</dbReference>
<dbReference type="Gene3D" id="1.20.1250.20">
    <property type="entry name" value="MFS general substrate transporter like domains"/>
    <property type="match status" value="1"/>
</dbReference>
<comment type="subcellular location">
    <subcellularLocation>
        <location evidence="1">Membrane</location>
        <topology evidence="1">Multi-pass membrane protein</topology>
    </subcellularLocation>
</comment>
<sequence>MTETTPLISHGLENVSRVEDRRKTFLIITSVTLATGTISMVNGIVTVSLPTLATDLELGSDLLFWPASISALACGSTLLLFGSMADAVGARQMYIAGIILQTIFILGCGQSKNAWEMIFFRGLSGLSASCCLPSAVSIITGSFTDQRRDVAFACMGGGQPAGFVVGLVLGGIATNAVSWRVGFYISAAVTAITLPLTILGLATPYISLSWSHWWKRITEGIDWIGGIVSSTSLALLSHVLISITSDISRIRSSLTITLLSISAALMPIFVLWVGRRERLNKAALIPNSLWNNRVFTVVCITVFLSSGSVESLETILTFYFQDVQKHNALQSAFRFLPAAFVGILANVAVAYLVHRVSGNIIVVVSLLITSFASVVMAFATPISSYWTSAFIANLLNPVGVDALFTVENLLITSIFPTKTHGLAGGVFNTVSQIGKSVGLALVAVIATNVTLASDMDDKASPQALMAGYRAASWFCFSLIAATLVVAAWGLRGVGNVGHKQESNSLQ</sequence>
<feature type="transmembrane region" description="Helical" evidence="5">
    <location>
        <begin position="253"/>
        <end position="273"/>
    </location>
</feature>
<dbReference type="OrthoDB" id="2130629at2759"/>
<comment type="caution">
    <text evidence="7">The sequence shown here is derived from an EMBL/GenBank/DDBJ whole genome shotgun (WGS) entry which is preliminary data.</text>
</comment>
<dbReference type="GO" id="GO:0016020">
    <property type="term" value="C:membrane"/>
    <property type="evidence" value="ECO:0007669"/>
    <property type="project" value="UniProtKB-SubCell"/>
</dbReference>
<evidence type="ECO:0000256" key="1">
    <source>
        <dbReference type="ARBA" id="ARBA00004141"/>
    </source>
</evidence>
<dbReference type="PANTHER" id="PTHR42718:SF27">
    <property type="entry name" value="TRANSPORTER, PUTATIVE-RELATED"/>
    <property type="match status" value="1"/>
</dbReference>
<evidence type="ECO:0000256" key="3">
    <source>
        <dbReference type="ARBA" id="ARBA00022989"/>
    </source>
</evidence>
<dbReference type="Pfam" id="PF07690">
    <property type="entry name" value="MFS_1"/>
    <property type="match status" value="1"/>
</dbReference>
<keyword evidence="4 5" id="KW-0472">Membrane</keyword>
<name>A0A9P4MI91_9PEZI</name>
<dbReference type="SUPFAM" id="SSF103473">
    <property type="entry name" value="MFS general substrate transporter"/>
    <property type="match status" value="1"/>
</dbReference>
<dbReference type="InterPro" id="IPR036259">
    <property type="entry name" value="MFS_trans_sf"/>
</dbReference>
<protein>
    <submittedName>
        <fullName evidence="7">Integral membrane protein</fullName>
    </submittedName>
</protein>
<feature type="transmembrane region" description="Helical" evidence="5">
    <location>
        <begin position="93"/>
        <end position="112"/>
    </location>
</feature>
<dbReference type="GO" id="GO:0022857">
    <property type="term" value="F:transmembrane transporter activity"/>
    <property type="evidence" value="ECO:0007669"/>
    <property type="project" value="InterPro"/>
</dbReference>
<feature type="transmembrane region" description="Helical" evidence="5">
    <location>
        <begin position="432"/>
        <end position="451"/>
    </location>
</feature>
<keyword evidence="8" id="KW-1185">Reference proteome</keyword>